<organism evidence="10">
    <name type="scientific">uncultured Microbacterium sp</name>
    <dbReference type="NCBI Taxonomy" id="191216"/>
    <lineage>
        <taxon>Bacteria</taxon>
        <taxon>Bacillati</taxon>
        <taxon>Actinomycetota</taxon>
        <taxon>Actinomycetes</taxon>
        <taxon>Micrococcales</taxon>
        <taxon>Microbacteriaceae</taxon>
        <taxon>Microbacterium</taxon>
        <taxon>environmental samples</taxon>
    </lineage>
</organism>
<comment type="subcellular location">
    <subcellularLocation>
        <location evidence="4 6">Cytoplasm</location>
    </subcellularLocation>
</comment>
<name>A0A1Y5PB90_9MICO</name>
<evidence type="ECO:0000259" key="9">
    <source>
        <dbReference type="Pfam" id="PF05198"/>
    </source>
</evidence>
<dbReference type="Gene3D" id="3.30.110.10">
    <property type="entry name" value="Translation initiation factor 3 (IF-3), C-terminal domain"/>
    <property type="match status" value="1"/>
</dbReference>
<evidence type="ECO:0000256" key="5">
    <source>
        <dbReference type="NCBIfam" id="TIGR00168"/>
    </source>
</evidence>
<comment type="similarity">
    <text evidence="1 4 6">Belongs to the IF-3 family.</text>
</comment>
<dbReference type="InterPro" id="IPR019813">
    <property type="entry name" value="Translation_initiation_fac3_CS"/>
</dbReference>
<dbReference type="GO" id="GO:0003743">
    <property type="term" value="F:translation initiation factor activity"/>
    <property type="evidence" value="ECO:0007669"/>
    <property type="project" value="UniProtKB-UniRule"/>
</dbReference>
<dbReference type="InterPro" id="IPR001288">
    <property type="entry name" value="Translation_initiation_fac_3"/>
</dbReference>
<evidence type="ECO:0000256" key="7">
    <source>
        <dbReference type="SAM" id="MobiDB-lite"/>
    </source>
</evidence>
<dbReference type="PROSITE" id="PS00938">
    <property type="entry name" value="IF3"/>
    <property type="match status" value="1"/>
</dbReference>
<comment type="function">
    <text evidence="4 6">IF-3 binds to the 30S ribosomal subunit and shifts the equilibrium between 70S ribosomes and their 50S and 30S subunits in favor of the free subunits, thus enhancing the availability of 30S subunits on which protein synthesis initiation begins.</text>
</comment>
<dbReference type="NCBIfam" id="TIGR00168">
    <property type="entry name" value="infC"/>
    <property type="match status" value="1"/>
</dbReference>
<dbReference type="RefSeq" id="WP_295577816.1">
    <property type="nucleotide sequence ID" value="NZ_FLQR01000011.1"/>
</dbReference>
<keyword evidence="4" id="KW-0963">Cytoplasm</keyword>
<dbReference type="PANTHER" id="PTHR10938:SF0">
    <property type="entry name" value="TRANSLATION INITIATION FACTOR IF-3, MITOCHONDRIAL"/>
    <property type="match status" value="1"/>
</dbReference>
<dbReference type="EMBL" id="FLQR01000011">
    <property type="protein sequence ID" value="SBS74730.1"/>
    <property type="molecule type" value="Genomic_DNA"/>
</dbReference>
<feature type="compositionally biased region" description="Low complexity" evidence="7">
    <location>
        <begin position="223"/>
        <end position="232"/>
    </location>
</feature>
<dbReference type="PANTHER" id="PTHR10938">
    <property type="entry name" value="TRANSLATION INITIATION FACTOR IF-3"/>
    <property type="match status" value="1"/>
</dbReference>
<evidence type="ECO:0000313" key="10">
    <source>
        <dbReference type="EMBL" id="SBS74730.1"/>
    </source>
</evidence>
<evidence type="ECO:0000256" key="6">
    <source>
        <dbReference type="RuleBase" id="RU000646"/>
    </source>
</evidence>
<evidence type="ECO:0000256" key="4">
    <source>
        <dbReference type="HAMAP-Rule" id="MF_00080"/>
    </source>
</evidence>
<reference evidence="10" key="1">
    <citation type="submission" date="2016-03" db="EMBL/GenBank/DDBJ databases">
        <authorList>
            <person name="Ploux O."/>
        </authorList>
    </citation>
    <scope>NUCLEOTIDE SEQUENCE</scope>
    <source>
        <strain evidence="10">UC1</strain>
    </source>
</reference>
<keyword evidence="3 4" id="KW-0648">Protein biosynthesis</keyword>
<keyword evidence="2 4" id="KW-0396">Initiation factor</keyword>
<dbReference type="InterPro" id="IPR019814">
    <property type="entry name" value="Translation_initiation_fac_3_N"/>
</dbReference>
<dbReference type="InterPro" id="IPR019815">
    <property type="entry name" value="Translation_initiation_fac_3_C"/>
</dbReference>
<evidence type="ECO:0000256" key="3">
    <source>
        <dbReference type="ARBA" id="ARBA00022917"/>
    </source>
</evidence>
<dbReference type="HAMAP" id="MF_00080">
    <property type="entry name" value="IF_3"/>
    <property type="match status" value="1"/>
</dbReference>
<comment type="subunit">
    <text evidence="4 6">Monomer.</text>
</comment>
<dbReference type="InterPro" id="IPR036787">
    <property type="entry name" value="T_IF-3_N_sf"/>
</dbReference>
<evidence type="ECO:0000256" key="2">
    <source>
        <dbReference type="ARBA" id="ARBA00022540"/>
    </source>
</evidence>
<evidence type="ECO:0000256" key="1">
    <source>
        <dbReference type="ARBA" id="ARBA00005439"/>
    </source>
</evidence>
<evidence type="ECO:0000259" key="8">
    <source>
        <dbReference type="Pfam" id="PF00707"/>
    </source>
</evidence>
<dbReference type="GO" id="GO:0043022">
    <property type="term" value="F:ribosome binding"/>
    <property type="evidence" value="ECO:0007669"/>
    <property type="project" value="UniProtKB-ARBA"/>
</dbReference>
<dbReference type="GO" id="GO:0032790">
    <property type="term" value="P:ribosome disassembly"/>
    <property type="evidence" value="ECO:0007669"/>
    <property type="project" value="UniProtKB-ARBA"/>
</dbReference>
<proteinExistence type="inferred from homology"/>
<feature type="domain" description="Translation initiation factor 3 C-terminal" evidence="8">
    <location>
        <begin position="97"/>
        <end position="181"/>
    </location>
</feature>
<dbReference type="AlphaFoldDB" id="A0A1Y5PB90"/>
<dbReference type="Gene3D" id="3.10.20.80">
    <property type="entry name" value="Translation initiation factor 3 (IF-3), N-terminal domain"/>
    <property type="match status" value="1"/>
</dbReference>
<dbReference type="GO" id="GO:0005829">
    <property type="term" value="C:cytosol"/>
    <property type="evidence" value="ECO:0007669"/>
    <property type="project" value="TreeGrafter"/>
</dbReference>
<protein>
    <recommendedName>
        <fullName evidence="4 5">Translation initiation factor IF-3</fullName>
    </recommendedName>
</protein>
<dbReference type="Pfam" id="PF05198">
    <property type="entry name" value="IF3_N"/>
    <property type="match status" value="1"/>
</dbReference>
<feature type="domain" description="Translation initiation factor 3 N-terminal" evidence="9">
    <location>
        <begin position="20"/>
        <end position="89"/>
    </location>
</feature>
<gene>
    <name evidence="4 10" type="primary">infC</name>
    <name evidence="10" type="ORF">MIPYR_70084</name>
</gene>
<dbReference type="FunFam" id="3.30.110.10:FF:000001">
    <property type="entry name" value="Translation initiation factor IF-3"/>
    <property type="match status" value="1"/>
</dbReference>
<dbReference type="SUPFAM" id="SSF55200">
    <property type="entry name" value="Translation initiation factor IF3, C-terminal domain"/>
    <property type="match status" value="1"/>
</dbReference>
<sequence length="232" mass="25897">MRPGGRRPHEEEFRISDPRTNDRIRVPEVRLVGPAGEQVGVVRIEVALRLAQEAELDLVEVAPNSKPPVVKIMDYGKFKYEAAQKAKEARRNQANTVLKEVRFRLKIDNHDYETKRKRAEGFLKTGDKVKAMILFRGREQQRPEQGVRLLKKFAEDVAEFGTVESNPMIDGRNMVMVIAPHKNKSEVKTEQNAARAANKEAARQARGSSSPEGDASEGDAPESAETATAPAE</sequence>
<dbReference type="FunFam" id="3.10.20.80:FF:000001">
    <property type="entry name" value="Translation initiation factor IF-3"/>
    <property type="match status" value="1"/>
</dbReference>
<accession>A0A1Y5PB90</accession>
<dbReference type="InterPro" id="IPR036788">
    <property type="entry name" value="T_IF-3_C_sf"/>
</dbReference>
<dbReference type="Pfam" id="PF00707">
    <property type="entry name" value="IF3_C"/>
    <property type="match status" value="1"/>
</dbReference>
<dbReference type="SUPFAM" id="SSF54364">
    <property type="entry name" value="Translation initiation factor IF3, N-terminal domain"/>
    <property type="match status" value="1"/>
</dbReference>
<dbReference type="GO" id="GO:0016020">
    <property type="term" value="C:membrane"/>
    <property type="evidence" value="ECO:0007669"/>
    <property type="project" value="TreeGrafter"/>
</dbReference>
<feature type="region of interest" description="Disordered" evidence="7">
    <location>
        <begin position="182"/>
        <end position="232"/>
    </location>
</feature>